<dbReference type="GO" id="GO:0005524">
    <property type="term" value="F:ATP binding"/>
    <property type="evidence" value="ECO:0007669"/>
    <property type="project" value="UniProtKB-KW"/>
</dbReference>
<evidence type="ECO:0000256" key="2">
    <source>
        <dbReference type="ARBA" id="ARBA00012135"/>
    </source>
</evidence>
<evidence type="ECO:0000313" key="9">
    <source>
        <dbReference type="Proteomes" id="UP000054075"/>
    </source>
</evidence>
<dbReference type="GO" id="GO:0009228">
    <property type="term" value="P:thiamine biosynthetic process"/>
    <property type="evidence" value="ECO:0007669"/>
    <property type="project" value="InterPro"/>
</dbReference>
<dbReference type="RefSeq" id="WP_006034908.1">
    <property type="nucleotide sequence ID" value="NZ_AAQJ02000001.1"/>
</dbReference>
<accession>A8PMT6</accession>
<sequence length="278" mass="30278">MNFPSQLAQVVSIAGTDPSGGAGIQADIKAISATGSYAASIITVLVAQNTQAVISLQDIPLDFIQQQIDAVFTDLSINAVKLGMLYHEGIIRLIRHNLKKYQPPFIVLDPVMITQTGHPLLKPQAIQVLATDLFPLATLITPNIPEAESLLNLKIIDATTMQKAAVLLATRYKVSVLLKGGHSPYDASDIFYDFSQKQIHYFKRARINTKNTHGTGCTLSAAIASYLAQGLNVVEAIFHAKNYLTQCLLAAKDLHLGQGQGPVNHFYFLKKEKPCLID</sequence>
<dbReference type="Pfam" id="PF08543">
    <property type="entry name" value="Phos_pyr_kin"/>
    <property type="match status" value="1"/>
</dbReference>
<dbReference type="OrthoDB" id="9810880at2"/>
<keyword evidence="9" id="KW-1185">Reference proteome</keyword>
<keyword evidence="5 8" id="KW-0418">Kinase</keyword>
<dbReference type="InterPro" id="IPR013749">
    <property type="entry name" value="PM/HMP-P_kinase-1"/>
</dbReference>
<comment type="pathway">
    <text evidence="1">Cofactor biosynthesis; thiamine diphosphate biosynthesis.</text>
</comment>
<dbReference type="Proteomes" id="UP000054075">
    <property type="component" value="Unassembled WGS sequence"/>
</dbReference>
<dbReference type="FunFam" id="3.40.1190.20:FF:000003">
    <property type="entry name" value="Phosphomethylpyrimidine kinase ThiD"/>
    <property type="match status" value="1"/>
</dbReference>
<reference evidence="8" key="2">
    <citation type="submission" date="2007-10" db="EMBL/GenBank/DDBJ databases">
        <authorList>
            <person name="Myers G.S."/>
        </authorList>
    </citation>
    <scope>NUCLEOTIDE SEQUENCE [LARGE SCALE GENOMIC DNA]</scope>
</reference>
<feature type="domain" description="Pyridoxamine kinase/Phosphomethylpyrimidine kinase" evidence="7">
    <location>
        <begin position="17"/>
        <end position="264"/>
    </location>
</feature>
<dbReference type="eggNOG" id="COG0351">
    <property type="taxonomic scope" value="Bacteria"/>
</dbReference>
<keyword evidence="6" id="KW-0067">ATP-binding</keyword>
<dbReference type="PANTHER" id="PTHR20858:SF17">
    <property type="entry name" value="HYDROXYMETHYLPYRIMIDINE_PHOSPHOMETHYLPYRIMIDINE KINASE THI20-RELATED"/>
    <property type="match status" value="1"/>
</dbReference>
<evidence type="ECO:0000256" key="4">
    <source>
        <dbReference type="ARBA" id="ARBA00022741"/>
    </source>
</evidence>
<gene>
    <name evidence="8" type="primary">thiD</name>
    <name evidence="8" type="ORF">RICGR_0825</name>
</gene>
<dbReference type="Gene3D" id="3.40.1190.20">
    <property type="match status" value="1"/>
</dbReference>
<evidence type="ECO:0000259" key="7">
    <source>
        <dbReference type="Pfam" id="PF08543"/>
    </source>
</evidence>
<dbReference type="SUPFAM" id="SSF53613">
    <property type="entry name" value="Ribokinase-like"/>
    <property type="match status" value="1"/>
</dbReference>
<comment type="caution">
    <text evidence="8">The sequence shown here is derived from an EMBL/GenBank/DDBJ whole genome shotgun (WGS) entry which is preliminary data.</text>
</comment>
<dbReference type="PANTHER" id="PTHR20858">
    <property type="entry name" value="PHOSPHOMETHYLPYRIMIDINE KINASE"/>
    <property type="match status" value="1"/>
</dbReference>
<dbReference type="GO" id="GO:0008902">
    <property type="term" value="F:hydroxymethylpyrimidine kinase activity"/>
    <property type="evidence" value="ECO:0007669"/>
    <property type="project" value="UniProtKB-EC"/>
</dbReference>
<organism evidence="8 9">
    <name type="scientific">Rickettsiella grylli</name>
    <dbReference type="NCBI Taxonomy" id="59196"/>
    <lineage>
        <taxon>Bacteria</taxon>
        <taxon>Pseudomonadati</taxon>
        <taxon>Pseudomonadota</taxon>
        <taxon>Gammaproteobacteria</taxon>
        <taxon>Legionellales</taxon>
        <taxon>Coxiellaceae</taxon>
        <taxon>Rickettsiella</taxon>
    </lineage>
</organism>
<dbReference type="CDD" id="cd01169">
    <property type="entry name" value="HMPP_kinase"/>
    <property type="match status" value="1"/>
</dbReference>
<keyword evidence="3 8" id="KW-0808">Transferase</keyword>
<dbReference type="InterPro" id="IPR029056">
    <property type="entry name" value="Ribokinase-like"/>
</dbReference>
<dbReference type="GO" id="GO:0009229">
    <property type="term" value="P:thiamine diphosphate biosynthetic process"/>
    <property type="evidence" value="ECO:0007669"/>
    <property type="project" value="UniProtKB-UniPathway"/>
</dbReference>
<dbReference type="AlphaFoldDB" id="A8PMT6"/>
<dbReference type="GO" id="GO:0008972">
    <property type="term" value="F:phosphomethylpyrimidine kinase activity"/>
    <property type="evidence" value="ECO:0007669"/>
    <property type="project" value="InterPro"/>
</dbReference>
<dbReference type="EMBL" id="AAQJ02000001">
    <property type="protein sequence ID" value="EDP45920.1"/>
    <property type="molecule type" value="Genomic_DNA"/>
</dbReference>
<dbReference type="EC" id="2.7.1.49" evidence="2"/>
<dbReference type="NCBIfam" id="TIGR00097">
    <property type="entry name" value="HMP-P_kinase"/>
    <property type="match status" value="1"/>
</dbReference>
<proteinExistence type="predicted"/>
<evidence type="ECO:0000313" key="8">
    <source>
        <dbReference type="EMBL" id="EDP45920.1"/>
    </source>
</evidence>
<keyword evidence="4" id="KW-0547">Nucleotide-binding</keyword>
<dbReference type="UniPathway" id="UPA00060">
    <property type="reaction ID" value="UER00138"/>
</dbReference>
<protein>
    <recommendedName>
        <fullName evidence="2">hydroxymethylpyrimidine kinase</fullName>
        <ecNumber evidence="2">2.7.1.49</ecNumber>
    </recommendedName>
</protein>
<evidence type="ECO:0000256" key="6">
    <source>
        <dbReference type="ARBA" id="ARBA00022840"/>
    </source>
</evidence>
<evidence type="ECO:0000256" key="5">
    <source>
        <dbReference type="ARBA" id="ARBA00022777"/>
    </source>
</evidence>
<dbReference type="STRING" id="59196.RICGR_0825"/>
<evidence type="ECO:0000256" key="3">
    <source>
        <dbReference type="ARBA" id="ARBA00022679"/>
    </source>
</evidence>
<dbReference type="InterPro" id="IPR004399">
    <property type="entry name" value="HMP/HMP-P_kinase_dom"/>
</dbReference>
<evidence type="ECO:0000256" key="1">
    <source>
        <dbReference type="ARBA" id="ARBA00004948"/>
    </source>
</evidence>
<reference evidence="8" key="1">
    <citation type="submission" date="2006-04" db="EMBL/GenBank/DDBJ databases">
        <authorList>
            <person name="Seshadri R."/>
            <person name="Federici B.A."/>
        </authorList>
    </citation>
    <scope>NUCLEOTIDE SEQUENCE [LARGE SCALE GENOMIC DNA]</scope>
</reference>
<dbReference type="GO" id="GO:0005829">
    <property type="term" value="C:cytosol"/>
    <property type="evidence" value="ECO:0007669"/>
    <property type="project" value="TreeGrafter"/>
</dbReference>
<name>A8PMT6_9COXI</name>